<proteinExistence type="predicted"/>
<dbReference type="EMBL" id="ACHR03000054">
    <property type="protein sequence ID" value="KAE8637311.1"/>
    <property type="molecule type" value="Genomic_DNA"/>
</dbReference>
<accession>A0ACB6HBU7</accession>
<evidence type="ECO:0000313" key="2">
    <source>
        <dbReference type="Proteomes" id="UP000029981"/>
    </source>
</evidence>
<reference evidence="1 2" key="1">
    <citation type="journal article" date="2009" name="Nat. Genet.">
        <title>The genome of the cucumber, Cucumis sativus L.</title>
        <authorList>
            <person name="Huang S."/>
            <person name="Li R."/>
            <person name="Zhang Z."/>
            <person name="Li L."/>
            <person name="Gu X."/>
            <person name="Fan W."/>
            <person name="Lucas W.J."/>
            <person name="Wang X."/>
            <person name="Xie B."/>
            <person name="Ni P."/>
            <person name="Ren Y."/>
            <person name="Zhu H."/>
            <person name="Li J."/>
            <person name="Lin K."/>
            <person name="Jin W."/>
            <person name="Fei Z."/>
            <person name="Li G."/>
            <person name="Staub J."/>
            <person name="Kilian A."/>
            <person name="van der Vossen E.A."/>
            <person name="Wu Y."/>
            <person name="Guo J."/>
            <person name="He J."/>
            <person name="Jia Z."/>
            <person name="Ren Y."/>
            <person name="Tian G."/>
            <person name="Lu Y."/>
            <person name="Ruan J."/>
            <person name="Qian W."/>
            <person name="Wang M."/>
            <person name="Huang Q."/>
            <person name="Li B."/>
            <person name="Xuan Z."/>
            <person name="Cao J."/>
            <person name="Asan"/>
            <person name="Wu Z."/>
            <person name="Zhang J."/>
            <person name="Cai Q."/>
            <person name="Bai Y."/>
            <person name="Zhao B."/>
            <person name="Han Y."/>
            <person name="Li Y."/>
            <person name="Li X."/>
            <person name="Wang S."/>
            <person name="Shi Q."/>
            <person name="Liu S."/>
            <person name="Cho W.K."/>
            <person name="Kim J.Y."/>
            <person name="Xu Y."/>
            <person name="Heller-Uszynska K."/>
            <person name="Miao H."/>
            <person name="Cheng Z."/>
            <person name="Zhang S."/>
            <person name="Wu J."/>
            <person name="Yang Y."/>
            <person name="Kang H."/>
            <person name="Li M."/>
            <person name="Liang H."/>
            <person name="Ren X."/>
            <person name="Shi Z."/>
            <person name="Wen M."/>
            <person name="Jian M."/>
            <person name="Yang H."/>
            <person name="Zhang G."/>
            <person name="Yang Z."/>
            <person name="Chen R."/>
            <person name="Liu S."/>
            <person name="Li J."/>
            <person name="Ma L."/>
            <person name="Liu H."/>
            <person name="Zhou Y."/>
            <person name="Zhao J."/>
            <person name="Fang X."/>
            <person name="Li G."/>
            <person name="Fang L."/>
            <person name="Li Y."/>
            <person name="Liu D."/>
            <person name="Zheng H."/>
            <person name="Zhang Y."/>
            <person name="Qin N."/>
            <person name="Li Z."/>
            <person name="Yang G."/>
            <person name="Yang S."/>
            <person name="Bolund L."/>
            <person name="Kristiansen K."/>
            <person name="Zheng H."/>
            <person name="Li S."/>
            <person name="Zhang X."/>
            <person name="Yang H."/>
            <person name="Wang J."/>
            <person name="Sun R."/>
            <person name="Zhang B."/>
            <person name="Jiang S."/>
            <person name="Wang J."/>
            <person name="Du Y."/>
            <person name="Li S."/>
        </authorList>
    </citation>
    <scope>NUCLEOTIDE SEQUENCE [LARGE SCALE GENOMIC DNA]</scope>
    <source>
        <strain evidence="2">cv. 9930</strain>
        <tissue evidence="1">Leaf</tissue>
    </source>
</reference>
<dbReference type="Proteomes" id="UP000029981">
    <property type="component" value="Unassembled WGS sequence"/>
</dbReference>
<organism evidence="1 2">
    <name type="scientific">Cucumis sativus</name>
    <name type="common">Cucumber</name>
    <dbReference type="NCBI Taxonomy" id="3659"/>
    <lineage>
        <taxon>Eukaryota</taxon>
        <taxon>Viridiplantae</taxon>
        <taxon>Streptophyta</taxon>
        <taxon>Embryophyta</taxon>
        <taxon>Tracheophyta</taxon>
        <taxon>Spermatophyta</taxon>
        <taxon>Magnoliopsida</taxon>
        <taxon>eudicotyledons</taxon>
        <taxon>Gunneridae</taxon>
        <taxon>Pentapetalae</taxon>
        <taxon>rosids</taxon>
        <taxon>fabids</taxon>
        <taxon>Cucurbitales</taxon>
        <taxon>Cucurbitaceae</taxon>
        <taxon>Benincaseae</taxon>
        <taxon>Cucumis</taxon>
    </lineage>
</organism>
<keyword evidence="2" id="KW-1185">Reference proteome</keyword>
<protein>
    <submittedName>
        <fullName evidence="1">Uncharacterized protein</fullName>
    </submittedName>
</protein>
<evidence type="ECO:0000313" key="1">
    <source>
        <dbReference type="EMBL" id="KAE8637311.1"/>
    </source>
</evidence>
<sequence length="117" mass="12649">PKIMDSNYSAYANQNSSQRPLAIFLALASAVVLSPLRSYETSWSSGFVVPLVLLGLIVAIKTSSSCSSTSRDSAILPSDHPSWVLKIGSSSWGLAGILMMLILGLSWQSSVQEFLWR</sequence>
<reference evidence="1 2" key="2">
    <citation type="journal article" date="2009" name="PLoS ONE">
        <title>An integrated genetic and cytogenetic map of the cucumber genome.</title>
        <authorList>
            <person name="Ren Y."/>
            <person name="Zhang Z."/>
            <person name="Liu J."/>
            <person name="Staub J.E."/>
            <person name="Han Y."/>
            <person name="Cheng Z."/>
            <person name="Li X."/>
            <person name="Lu J."/>
            <person name="Miao H."/>
            <person name="Kang H."/>
            <person name="Xie B."/>
            <person name="Gu X."/>
            <person name="Wang X."/>
            <person name="Du Y."/>
            <person name="Jin W."/>
            <person name="Huang S."/>
        </authorList>
    </citation>
    <scope>NUCLEOTIDE SEQUENCE [LARGE SCALE GENOMIC DNA]</scope>
    <source>
        <strain evidence="2">cv. 9930</strain>
        <tissue evidence="1">Leaf</tissue>
    </source>
</reference>
<feature type="non-terminal residue" evidence="1">
    <location>
        <position position="1"/>
    </location>
</feature>
<comment type="caution">
    <text evidence="1">The sequence shown here is derived from an EMBL/GenBank/DDBJ whole genome shotgun (WGS) entry which is preliminary data.</text>
</comment>
<reference evidence="1 2" key="4">
    <citation type="journal article" date="2011" name="BMC Genomics">
        <title>RNA-Seq improves annotation of protein-coding genes in the cucumber genome.</title>
        <authorList>
            <person name="Li Z."/>
            <person name="Zhang Z."/>
            <person name="Yan P."/>
            <person name="Huang S."/>
            <person name="Fei Z."/>
            <person name="Lin K."/>
        </authorList>
    </citation>
    <scope>NUCLEOTIDE SEQUENCE [LARGE SCALE GENOMIC DNA]</scope>
    <source>
        <strain evidence="2">cv. 9930</strain>
        <tissue evidence="1">Leaf</tissue>
    </source>
</reference>
<reference evidence="1 2" key="3">
    <citation type="journal article" date="2010" name="BMC Genomics">
        <title>Transcriptome sequencing and comparative analysis of cucumber flowers with different sex types.</title>
        <authorList>
            <person name="Guo S."/>
            <person name="Zheng Y."/>
            <person name="Joung J.G."/>
            <person name="Liu S."/>
            <person name="Zhang Z."/>
            <person name="Crasta O.R."/>
            <person name="Sobral B.W."/>
            <person name="Xu Y."/>
            <person name="Huang S."/>
            <person name="Fei Z."/>
        </authorList>
    </citation>
    <scope>NUCLEOTIDE SEQUENCE [LARGE SCALE GENOMIC DNA]</scope>
    <source>
        <strain evidence="2">cv. 9930</strain>
        <tissue evidence="1">Leaf</tissue>
    </source>
</reference>
<reference evidence="1 2" key="5">
    <citation type="journal article" date="2019" name="Gigascience">
        <title>A chromosome-scale genome assembly of cucumber (Cucumis sativus L.).</title>
        <authorList>
            <person name="Li Q."/>
            <person name="Li H."/>
            <person name="Huang W."/>
            <person name="Xu Y."/>
            <person name="Zhou Q."/>
            <person name="Wang S."/>
            <person name="Ruan J."/>
            <person name="Huang S."/>
            <person name="Zhang Z."/>
        </authorList>
    </citation>
    <scope>NUCLEOTIDE SEQUENCE [LARGE SCALE GENOMIC DNA]</scope>
    <source>
        <strain evidence="2">cv. 9930</strain>
        <tissue evidence="1">Leaf</tissue>
    </source>
</reference>
<gene>
    <name evidence="1" type="ORF">Csa_023553</name>
</gene>
<name>A0ACB6HBU7_CUCSA</name>